<dbReference type="SMART" id="SM00382">
    <property type="entry name" value="AAA"/>
    <property type="match status" value="1"/>
</dbReference>
<dbReference type="InterPro" id="IPR027417">
    <property type="entry name" value="P-loop_NTPase"/>
</dbReference>
<dbReference type="PROSITE" id="PS00211">
    <property type="entry name" value="ABC_TRANSPORTER_1"/>
    <property type="match status" value="1"/>
</dbReference>
<evidence type="ECO:0000313" key="4">
    <source>
        <dbReference type="EMBL" id="PSW04307.1"/>
    </source>
</evidence>
<gene>
    <name evidence="4" type="ORF">C9I89_13330</name>
</gene>
<dbReference type="InterPro" id="IPR003593">
    <property type="entry name" value="AAA+_ATPase"/>
</dbReference>
<dbReference type="OrthoDB" id="4408248at2"/>
<feature type="domain" description="ABC transporter" evidence="3">
    <location>
        <begin position="2"/>
        <end position="221"/>
    </location>
</feature>
<evidence type="ECO:0000313" key="5">
    <source>
        <dbReference type="Proteomes" id="UP000240904"/>
    </source>
</evidence>
<comment type="caution">
    <text evidence="4">The sequence shown here is derived from an EMBL/GenBank/DDBJ whole genome shotgun (WGS) entry which is preliminary data.</text>
</comment>
<dbReference type="SUPFAM" id="SSF52540">
    <property type="entry name" value="P-loop containing nucleoside triphosphate hydrolases"/>
    <property type="match status" value="1"/>
</dbReference>
<dbReference type="GO" id="GO:0016887">
    <property type="term" value="F:ATP hydrolysis activity"/>
    <property type="evidence" value="ECO:0007669"/>
    <property type="project" value="InterPro"/>
</dbReference>
<accession>A0A2T3MWU8</accession>
<dbReference type="PANTHER" id="PTHR24220:SF690">
    <property type="entry name" value="ABC TRANSPORTER, ATP-BINDING PROTEIN"/>
    <property type="match status" value="1"/>
</dbReference>
<dbReference type="EMBL" id="PYMC01000009">
    <property type="protein sequence ID" value="PSW04307.1"/>
    <property type="molecule type" value="Genomic_DNA"/>
</dbReference>
<dbReference type="Proteomes" id="UP000240904">
    <property type="component" value="Unassembled WGS sequence"/>
</dbReference>
<dbReference type="Pfam" id="PF00005">
    <property type="entry name" value="ABC_tran"/>
    <property type="match status" value="1"/>
</dbReference>
<dbReference type="Gene3D" id="3.40.50.300">
    <property type="entry name" value="P-loop containing nucleotide triphosphate hydrolases"/>
    <property type="match status" value="1"/>
</dbReference>
<dbReference type="GO" id="GO:0005524">
    <property type="term" value="F:ATP binding"/>
    <property type="evidence" value="ECO:0007669"/>
    <property type="project" value="UniProtKB-KW"/>
</dbReference>
<dbReference type="InterPro" id="IPR003439">
    <property type="entry name" value="ABC_transporter-like_ATP-bd"/>
</dbReference>
<proteinExistence type="predicted"/>
<dbReference type="InterPro" id="IPR015854">
    <property type="entry name" value="ABC_transpr_LolD-like"/>
</dbReference>
<organism evidence="4 5">
    <name type="scientific">Photobacterium lipolyticum</name>
    <dbReference type="NCBI Taxonomy" id="266810"/>
    <lineage>
        <taxon>Bacteria</taxon>
        <taxon>Pseudomonadati</taxon>
        <taxon>Pseudomonadota</taxon>
        <taxon>Gammaproteobacteria</taxon>
        <taxon>Vibrionales</taxon>
        <taxon>Vibrionaceae</taxon>
        <taxon>Photobacterium</taxon>
    </lineage>
</organism>
<keyword evidence="1" id="KW-0547">Nucleotide-binding</keyword>
<reference evidence="4 5" key="1">
    <citation type="submission" date="2018-03" db="EMBL/GenBank/DDBJ databases">
        <title>Whole genome sequencing of Histamine producing bacteria.</title>
        <authorList>
            <person name="Butler K."/>
        </authorList>
    </citation>
    <scope>NUCLEOTIDE SEQUENCE [LARGE SCALE GENOMIC DNA]</scope>
    <source>
        <strain evidence="4 5">DSM 16190</strain>
    </source>
</reference>
<evidence type="ECO:0000256" key="1">
    <source>
        <dbReference type="ARBA" id="ARBA00022741"/>
    </source>
</evidence>
<dbReference type="RefSeq" id="WP_107283836.1">
    <property type="nucleotide sequence ID" value="NZ_PYMC01000009.1"/>
</dbReference>
<name>A0A2T3MWU8_9GAMM</name>
<evidence type="ECO:0000256" key="2">
    <source>
        <dbReference type="ARBA" id="ARBA00022840"/>
    </source>
</evidence>
<dbReference type="AlphaFoldDB" id="A0A2T3MWU8"/>
<dbReference type="GO" id="GO:0005886">
    <property type="term" value="C:plasma membrane"/>
    <property type="evidence" value="ECO:0007669"/>
    <property type="project" value="TreeGrafter"/>
</dbReference>
<keyword evidence="2" id="KW-0067">ATP-binding</keyword>
<dbReference type="InterPro" id="IPR017871">
    <property type="entry name" value="ABC_transporter-like_CS"/>
</dbReference>
<dbReference type="PROSITE" id="PS50893">
    <property type="entry name" value="ABC_TRANSPORTER_2"/>
    <property type="match status" value="1"/>
</dbReference>
<protein>
    <submittedName>
        <fullName evidence="4">ABC transporter</fullName>
    </submittedName>
</protein>
<keyword evidence="5" id="KW-1185">Reference proteome</keyword>
<dbReference type="GO" id="GO:0022857">
    <property type="term" value="F:transmembrane transporter activity"/>
    <property type="evidence" value="ECO:0007669"/>
    <property type="project" value="TreeGrafter"/>
</dbReference>
<dbReference type="PANTHER" id="PTHR24220">
    <property type="entry name" value="IMPORT ATP-BINDING PROTEIN"/>
    <property type="match status" value="1"/>
</dbReference>
<evidence type="ECO:0000259" key="3">
    <source>
        <dbReference type="PROSITE" id="PS50893"/>
    </source>
</evidence>
<sequence>MAGSTDILLLITELSSGLEASGCGLLTGALRAGEHLAISGGSGCGKSSLLQVLAGLRPAVHGVFSWQGRDVSANDLAWWRQQFCYLPQQPVMGADTIGQVLRLPWTLKAMSASLHPASSPAPSSEPDETLCREALDRVGLTQPLEYAVAQLSGGEQQRLAIARALLMQRPLWLLDEPTSALDAVSRDKIMTLLDTVAPARVSVSHDPVWLAASDYHHRMELINE</sequence>